<comment type="caution">
    <text evidence="3">The sequence shown here is derived from an EMBL/GenBank/DDBJ whole genome shotgun (WGS) entry which is preliminary data.</text>
</comment>
<evidence type="ECO:0000259" key="2">
    <source>
        <dbReference type="Pfam" id="PF25436"/>
    </source>
</evidence>
<gene>
    <name evidence="3" type="ORF">HYC85_025810</name>
</gene>
<evidence type="ECO:0000313" key="3">
    <source>
        <dbReference type="EMBL" id="KAF5938304.1"/>
    </source>
</evidence>
<dbReference type="Proteomes" id="UP000593564">
    <property type="component" value="Unassembled WGS sequence"/>
</dbReference>
<feature type="compositionally biased region" description="Polar residues" evidence="1">
    <location>
        <begin position="111"/>
        <end position="122"/>
    </location>
</feature>
<sequence length="154" mass="16580">AVICSQCKGGGVNPIDYFGGQFKAGESCWLCGGFEAPLLCNIHCPPFICFCKPSSAAAHLYTPPGPLKLENTPLPHVTSTLVSVVTHHDTTSRHLSGGGGEATEVKEASSESDGNQQQQQEAENPLKSCIRKPCAEPKEVEKKEVQWIDNMEKL</sequence>
<feature type="non-terminal residue" evidence="3">
    <location>
        <position position="154"/>
    </location>
</feature>
<protein>
    <recommendedName>
        <fullName evidence="2">BSD2 cysteine rich domain-containing protein</fullName>
    </recommendedName>
</protein>
<accession>A0A7J7GFY1</accession>
<feature type="region of interest" description="Disordered" evidence="1">
    <location>
        <begin position="88"/>
        <end position="130"/>
    </location>
</feature>
<organism evidence="3 4">
    <name type="scientific">Camellia sinensis</name>
    <name type="common">Tea plant</name>
    <name type="synonym">Thea sinensis</name>
    <dbReference type="NCBI Taxonomy" id="4442"/>
    <lineage>
        <taxon>Eukaryota</taxon>
        <taxon>Viridiplantae</taxon>
        <taxon>Streptophyta</taxon>
        <taxon>Embryophyta</taxon>
        <taxon>Tracheophyta</taxon>
        <taxon>Spermatophyta</taxon>
        <taxon>Magnoliopsida</taxon>
        <taxon>eudicotyledons</taxon>
        <taxon>Gunneridae</taxon>
        <taxon>Pentapetalae</taxon>
        <taxon>asterids</taxon>
        <taxon>Ericales</taxon>
        <taxon>Theaceae</taxon>
        <taxon>Camellia</taxon>
    </lineage>
</organism>
<dbReference type="InterPro" id="IPR057453">
    <property type="entry name" value="BSD2_CRD"/>
</dbReference>
<dbReference type="AlphaFoldDB" id="A0A7J7GFY1"/>
<evidence type="ECO:0000256" key="1">
    <source>
        <dbReference type="SAM" id="MobiDB-lite"/>
    </source>
</evidence>
<keyword evidence="4" id="KW-1185">Reference proteome</keyword>
<proteinExistence type="predicted"/>
<reference evidence="4" key="1">
    <citation type="journal article" date="2020" name="Nat. Commun.">
        <title>Genome assembly of wild tea tree DASZ reveals pedigree and selection history of tea varieties.</title>
        <authorList>
            <person name="Zhang W."/>
            <person name="Zhang Y."/>
            <person name="Qiu H."/>
            <person name="Guo Y."/>
            <person name="Wan H."/>
            <person name="Zhang X."/>
            <person name="Scossa F."/>
            <person name="Alseekh S."/>
            <person name="Zhang Q."/>
            <person name="Wang P."/>
            <person name="Xu L."/>
            <person name="Schmidt M.H."/>
            <person name="Jia X."/>
            <person name="Li D."/>
            <person name="Zhu A."/>
            <person name="Guo F."/>
            <person name="Chen W."/>
            <person name="Ni D."/>
            <person name="Usadel B."/>
            <person name="Fernie A.R."/>
            <person name="Wen W."/>
        </authorList>
    </citation>
    <scope>NUCLEOTIDE SEQUENCE [LARGE SCALE GENOMIC DNA]</scope>
    <source>
        <strain evidence="4">cv. G240</strain>
    </source>
</reference>
<dbReference type="EMBL" id="JACBKZ010000012">
    <property type="protein sequence ID" value="KAF5938304.1"/>
    <property type="molecule type" value="Genomic_DNA"/>
</dbReference>
<evidence type="ECO:0000313" key="4">
    <source>
        <dbReference type="Proteomes" id="UP000593564"/>
    </source>
</evidence>
<name>A0A7J7GFY1_CAMSI</name>
<dbReference type="Pfam" id="PF25436">
    <property type="entry name" value="BSD2_CRD"/>
    <property type="match status" value="1"/>
</dbReference>
<feature type="domain" description="BSD2 cysteine rich" evidence="2">
    <location>
        <begin position="1"/>
        <end position="40"/>
    </location>
</feature>
<reference evidence="3 4" key="2">
    <citation type="submission" date="2020-07" db="EMBL/GenBank/DDBJ databases">
        <title>Genome assembly of wild tea tree DASZ reveals pedigree and selection history of tea varieties.</title>
        <authorList>
            <person name="Zhang W."/>
        </authorList>
    </citation>
    <scope>NUCLEOTIDE SEQUENCE [LARGE SCALE GENOMIC DNA]</scope>
    <source>
        <strain evidence="4">cv. G240</strain>
        <tissue evidence="3">Leaf</tissue>
    </source>
</reference>